<dbReference type="InterPro" id="IPR002129">
    <property type="entry name" value="PyrdxlP-dep_de-COase"/>
</dbReference>
<dbReference type="RefSeq" id="WP_090097962.1">
    <property type="nucleotide sequence ID" value="NZ_FNIX01000005.1"/>
</dbReference>
<dbReference type="InterPro" id="IPR050477">
    <property type="entry name" value="GrpII_AminoAcid_Decarb"/>
</dbReference>
<organism evidence="6 7">
    <name type="scientific">Lentzea jiangxiensis</name>
    <dbReference type="NCBI Taxonomy" id="641025"/>
    <lineage>
        <taxon>Bacteria</taxon>
        <taxon>Bacillati</taxon>
        <taxon>Actinomycetota</taxon>
        <taxon>Actinomycetes</taxon>
        <taxon>Pseudonocardiales</taxon>
        <taxon>Pseudonocardiaceae</taxon>
        <taxon>Lentzea</taxon>
    </lineage>
</organism>
<dbReference type="SUPFAM" id="SSF53383">
    <property type="entry name" value="PLP-dependent transferases"/>
    <property type="match status" value="1"/>
</dbReference>
<dbReference type="EMBL" id="FNIX01000005">
    <property type="protein sequence ID" value="SDP08582.1"/>
    <property type="molecule type" value="Genomic_DNA"/>
</dbReference>
<dbReference type="GO" id="GO:0030170">
    <property type="term" value="F:pyridoxal phosphate binding"/>
    <property type="evidence" value="ECO:0007669"/>
    <property type="project" value="InterPro"/>
</dbReference>
<dbReference type="Pfam" id="PF00282">
    <property type="entry name" value="Pyridoxal_deC"/>
    <property type="match status" value="1"/>
</dbReference>
<sequence>MDLQHWLNEAVANHEKWTAEHGAFTPHSSLHVDPAVFGSALAELQDRLRDNYPFFHPRYAGQMLKPPHPAAVVGYLSAMLINPNNHALDGGPATAAMEREVVDSLAAMFGYDEGHLGHLTSSGTIANLEALFVARSLHPARGVAYSSEAHYTHSRMCGVLGIKGHPVPVDDRGRMDLDALEDLLRTGKVGTVVVTPGTTALGAIEPVHLVLDAARRYDARVHVDGAYGGFFTLLAGTDLAPEPWKAIAECDSVVVDPHKHGLQPYGCGAVLFRDSSVGRFYLHDSPYTYFTSDEMHLGEISLECSRAGAAAAGLWLTLRLLPLTRDGLGEVLAAGRRAAVRWASTIRESDALELYQEPELDIVTYFPRTTPLSLSAVDAASHRVMETGMNAPLDPVFLSVARASKEAFAARHPEVTADADGARVLRSVLMKPESEDYLDTLHARVLSLL</sequence>
<evidence type="ECO:0000313" key="7">
    <source>
        <dbReference type="Proteomes" id="UP000199691"/>
    </source>
</evidence>
<dbReference type="PANTHER" id="PTHR42735">
    <property type="match status" value="1"/>
</dbReference>
<evidence type="ECO:0000256" key="1">
    <source>
        <dbReference type="ARBA" id="ARBA00001933"/>
    </source>
</evidence>
<reference evidence="7" key="1">
    <citation type="submission" date="2016-10" db="EMBL/GenBank/DDBJ databases">
        <authorList>
            <person name="Varghese N."/>
            <person name="Submissions S."/>
        </authorList>
    </citation>
    <scope>NUCLEOTIDE SEQUENCE [LARGE SCALE GENOMIC DNA]</scope>
    <source>
        <strain evidence="7">CGMCC 4.6609</strain>
    </source>
</reference>
<protein>
    <submittedName>
        <fullName evidence="6">Pyridoxal-dependent decarboxylase conserved domain-containing protein</fullName>
    </submittedName>
</protein>
<dbReference type="InterPro" id="IPR015424">
    <property type="entry name" value="PyrdxlP-dep_Trfase"/>
</dbReference>
<dbReference type="OrthoDB" id="3335676at2"/>
<dbReference type="PANTHER" id="PTHR42735:SF4">
    <property type="entry name" value="PYRIDOXAL PHOSPHATE-DEPENDENT DECARBOXYLASE FAMILY PROTEIN"/>
    <property type="match status" value="1"/>
</dbReference>
<dbReference type="GO" id="GO:0004058">
    <property type="term" value="F:aromatic-L-amino-acid decarboxylase activity"/>
    <property type="evidence" value="ECO:0007669"/>
    <property type="project" value="UniProtKB-ARBA"/>
</dbReference>
<dbReference type="STRING" id="641025.SAMN05421507_105199"/>
<evidence type="ECO:0000256" key="5">
    <source>
        <dbReference type="RuleBase" id="RU000382"/>
    </source>
</evidence>
<keyword evidence="3 5" id="KW-0456">Lyase</keyword>
<comment type="cofactor">
    <cofactor evidence="1 4 5">
        <name>pyridoxal 5'-phosphate</name>
        <dbReference type="ChEBI" id="CHEBI:597326"/>
    </cofactor>
</comment>
<dbReference type="Gene3D" id="3.40.640.10">
    <property type="entry name" value="Type I PLP-dependent aspartate aminotransferase-like (Major domain)"/>
    <property type="match status" value="1"/>
</dbReference>
<name>A0A1H0PTW2_9PSEU</name>
<dbReference type="InterPro" id="IPR021115">
    <property type="entry name" value="Pyridoxal-P_BS"/>
</dbReference>
<feature type="modified residue" description="N6-(pyridoxal phosphate)lysine" evidence="4">
    <location>
        <position position="259"/>
    </location>
</feature>
<dbReference type="GO" id="GO:0019752">
    <property type="term" value="P:carboxylic acid metabolic process"/>
    <property type="evidence" value="ECO:0007669"/>
    <property type="project" value="InterPro"/>
</dbReference>
<evidence type="ECO:0000256" key="2">
    <source>
        <dbReference type="ARBA" id="ARBA00022898"/>
    </source>
</evidence>
<gene>
    <name evidence="6" type="ORF">SAMN05421507_105199</name>
</gene>
<dbReference type="PROSITE" id="PS00392">
    <property type="entry name" value="DDC_GAD_HDC_YDC"/>
    <property type="match status" value="1"/>
</dbReference>
<keyword evidence="7" id="KW-1185">Reference proteome</keyword>
<comment type="similarity">
    <text evidence="5">Belongs to the group II decarboxylase family.</text>
</comment>
<evidence type="ECO:0000256" key="3">
    <source>
        <dbReference type="ARBA" id="ARBA00023239"/>
    </source>
</evidence>
<dbReference type="Proteomes" id="UP000199691">
    <property type="component" value="Unassembled WGS sequence"/>
</dbReference>
<accession>A0A1H0PTW2</accession>
<dbReference type="InterPro" id="IPR015421">
    <property type="entry name" value="PyrdxlP-dep_Trfase_major"/>
</dbReference>
<evidence type="ECO:0000313" key="6">
    <source>
        <dbReference type="EMBL" id="SDP08582.1"/>
    </source>
</evidence>
<dbReference type="AlphaFoldDB" id="A0A1H0PTW2"/>
<keyword evidence="2 4" id="KW-0663">Pyridoxal phosphate</keyword>
<evidence type="ECO:0000256" key="4">
    <source>
        <dbReference type="PIRSR" id="PIRSR602129-50"/>
    </source>
</evidence>
<proteinExistence type="inferred from homology"/>